<evidence type="ECO:0000313" key="16">
    <source>
        <dbReference type="Proteomes" id="UP000818603"/>
    </source>
</evidence>
<keyword evidence="6 8" id="KW-0472">Membrane</keyword>
<dbReference type="InterPro" id="IPR039426">
    <property type="entry name" value="TonB-dep_rcpt-like"/>
</dbReference>
<dbReference type="GO" id="GO:0009279">
    <property type="term" value="C:cell outer membrane"/>
    <property type="evidence" value="ECO:0007669"/>
    <property type="project" value="UniProtKB-SubCell"/>
</dbReference>
<protein>
    <submittedName>
        <fullName evidence="13">TonB-dependent receptor</fullName>
    </submittedName>
</protein>
<comment type="similarity">
    <text evidence="8 9">Belongs to the TonB-dependent receptor family.</text>
</comment>
<evidence type="ECO:0000313" key="13">
    <source>
        <dbReference type="EMBL" id="GGI00406.1"/>
    </source>
</evidence>
<gene>
    <name evidence="13" type="primary">fecA</name>
    <name evidence="14" type="ORF">FF098_014190</name>
    <name evidence="13" type="ORF">GCM10011355_28620</name>
</gene>
<evidence type="ECO:0000256" key="1">
    <source>
        <dbReference type="ARBA" id="ARBA00004571"/>
    </source>
</evidence>
<keyword evidence="16" id="KW-1185">Reference proteome</keyword>
<sequence length="870" mass="96086">MKKYELIAPSVLLASAMLTVSGAAMAQDEDEGDVIVIRGANIPDEKKATAEISNVLDAEDLVRQGDTDIADALRRVTGLSIEGGKFVIVRGLNSRYNNATLNGSPLPSPEPLKRTAPLDLFPTSVLEGTLVQKTFSPQFSGEFGGGVVELRSKSVPNEDFLEVSVDFGFNTETTLRDGLFYEGSETDVFGFDDGMRDLPSEVKAFREANPTSRDLTVEARTSFEQFDTLLINTDDTPANGGGSIAFGKVFESNPNYTIGTTFYAGYDNDWVTRRGFRNRPETYDGTNYIAPEENVTNYLSTTQEITVSALSSTGIEWDSNAIDFTALLVRKTSKEAQIASGIRDQGNDYFLDESTNFVERQIWQTQLNGEHDFPSLADLQVDWRVAYGEGERDAPYDRQTSFETVPIGTPPSQDNPYQFRDNSSLNYINFGKIDDANGSTGVDFVLPLTVADNNVDVSFGAAYAVNSREASRTDFAFTGIYPSEILGSRADLIFSDEILSLPSPIVRLQSTSNQPDLFEGLLQVTGAYGAVDAELGEFFRLSVGGRYEESKQKTETDVSVQENGRQVFPTLQEDFFLPAATLTWIPAGNFQLRAGYSETITRPQFRELTSVRFTDPETDVAYSGNPFLENSSLKNYDARAEWYFGRGEFATLGVFFKEIENPIEDFFSTQGEASVLSFFNAPSAELWGTEIEFEKNFPLDEMFGSEWYGKDFVFKTNYTWSDSEVDNTGTVTRALYSSQGTTSQDVPANAFIADGSRLVGQSEHLFNLQLGYEDVDMGFQGTFLVNYASDRILYRGEGSEPPVIENPPTTVDLVINQELDLLGGGMTLGIKVQNIANSKYEATVSDDVQDLAFESYDLGRSFSVSLKKAF</sequence>
<feature type="signal peptide" evidence="10">
    <location>
        <begin position="1"/>
        <end position="26"/>
    </location>
</feature>
<dbReference type="EMBL" id="VCJR02000003">
    <property type="protein sequence ID" value="NHK29069.1"/>
    <property type="molecule type" value="Genomic_DNA"/>
</dbReference>
<reference evidence="13" key="1">
    <citation type="journal article" date="2014" name="Int. J. Syst. Evol. Microbiol.">
        <title>Complete genome sequence of Corynebacterium casei LMG S-19264T (=DSM 44701T), isolated from a smear-ripened cheese.</title>
        <authorList>
            <consortium name="US DOE Joint Genome Institute (JGI-PGF)"/>
            <person name="Walter F."/>
            <person name="Albersmeier A."/>
            <person name="Kalinowski J."/>
            <person name="Ruckert C."/>
        </authorList>
    </citation>
    <scope>NUCLEOTIDE SEQUENCE</scope>
    <source>
        <strain evidence="13">CGMCC 1.14984</strain>
    </source>
</reference>
<dbReference type="Gene3D" id="2.40.170.20">
    <property type="entry name" value="TonB-dependent receptor, beta-barrel domain"/>
    <property type="match status" value="1"/>
</dbReference>
<dbReference type="InterPro" id="IPR037066">
    <property type="entry name" value="Plug_dom_sf"/>
</dbReference>
<feature type="chain" id="PRO_5035317618" evidence="10">
    <location>
        <begin position="27"/>
        <end position="870"/>
    </location>
</feature>
<keyword evidence="2 8" id="KW-0813">Transport</keyword>
<evidence type="ECO:0000256" key="9">
    <source>
        <dbReference type="RuleBase" id="RU003357"/>
    </source>
</evidence>
<keyword evidence="3 8" id="KW-1134">Transmembrane beta strand</keyword>
<dbReference type="EMBL" id="BMGZ01000003">
    <property type="protein sequence ID" value="GGI00406.1"/>
    <property type="molecule type" value="Genomic_DNA"/>
</dbReference>
<reference evidence="13" key="3">
    <citation type="submission" date="2020-09" db="EMBL/GenBank/DDBJ databases">
        <authorList>
            <person name="Sun Q."/>
            <person name="Zhou Y."/>
        </authorList>
    </citation>
    <scope>NUCLEOTIDE SEQUENCE</scope>
    <source>
        <strain evidence="13">CGMCC 1.14984</strain>
    </source>
</reference>
<dbReference type="InterPro" id="IPR000531">
    <property type="entry name" value="Beta-barrel_TonB"/>
</dbReference>
<dbReference type="RefSeq" id="WP_166426552.1">
    <property type="nucleotide sequence ID" value="NZ_BMGZ01000003.1"/>
</dbReference>
<dbReference type="AlphaFoldDB" id="A0A8J3A553"/>
<evidence type="ECO:0000256" key="8">
    <source>
        <dbReference type="PROSITE-ProRule" id="PRU01360"/>
    </source>
</evidence>
<evidence type="ECO:0000313" key="15">
    <source>
        <dbReference type="Proteomes" id="UP000621856"/>
    </source>
</evidence>
<comment type="caution">
    <text evidence="13">The sequence shown here is derived from an EMBL/GenBank/DDBJ whole genome shotgun (WGS) entry which is preliminary data.</text>
</comment>
<keyword evidence="10" id="KW-0732">Signal</keyword>
<dbReference type="PANTHER" id="PTHR40980">
    <property type="entry name" value="PLUG DOMAIN-CONTAINING PROTEIN"/>
    <property type="match status" value="1"/>
</dbReference>
<evidence type="ECO:0000256" key="6">
    <source>
        <dbReference type="ARBA" id="ARBA00023136"/>
    </source>
</evidence>
<evidence type="ECO:0000256" key="2">
    <source>
        <dbReference type="ARBA" id="ARBA00022448"/>
    </source>
</evidence>
<name>A0A8J3A553_9PROT</name>
<evidence type="ECO:0000256" key="3">
    <source>
        <dbReference type="ARBA" id="ARBA00022452"/>
    </source>
</evidence>
<dbReference type="Gene3D" id="2.170.130.10">
    <property type="entry name" value="TonB-dependent receptor, plug domain"/>
    <property type="match status" value="1"/>
</dbReference>
<keyword evidence="7 8" id="KW-0998">Cell outer membrane</keyword>
<keyword evidence="13" id="KW-0675">Receptor</keyword>
<dbReference type="PROSITE" id="PS52016">
    <property type="entry name" value="TONB_DEPENDENT_REC_3"/>
    <property type="match status" value="1"/>
</dbReference>
<organism evidence="13 15">
    <name type="scientific">Aquisalinus luteolus</name>
    <dbReference type="NCBI Taxonomy" id="1566827"/>
    <lineage>
        <taxon>Bacteria</taxon>
        <taxon>Pseudomonadati</taxon>
        <taxon>Pseudomonadota</taxon>
        <taxon>Alphaproteobacteria</taxon>
        <taxon>Parvularculales</taxon>
        <taxon>Parvularculaceae</taxon>
        <taxon>Aquisalinus</taxon>
    </lineage>
</organism>
<dbReference type="Proteomes" id="UP000621856">
    <property type="component" value="Unassembled WGS sequence"/>
</dbReference>
<dbReference type="Pfam" id="PF00593">
    <property type="entry name" value="TonB_dep_Rec_b-barrel"/>
    <property type="match status" value="1"/>
</dbReference>
<feature type="domain" description="TonB-dependent receptor plug" evidence="12">
    <location>
        <begin position="46"/>
        <end position="146"/>
    </location>
</feature>
<dbReference type="PANTHER" id="PTHR40980:SF5">
    <property type="entry name" value="TONB-DEPENDENT RECEPTOR"/>
    <property type="match status" value="1"/>
</dbReference>
<dbReference type="Pfam" id="PF07715">
    <property type="entry name" value="Plug"/>
    <property type="match status" value="1"/>
</dbReference>
<keyword evidence="4 8" id="KW-0812">Transmembrane</keyword>
<dbReference type="Proteomes" id="UP000818603">
    <property type="component" value="Unassembled WGS sequence"/>
</dbReference>
<evidence type="ECO:0000259" key="11">
    <source>
        <dbReference type="Pfam" id="PF00593"/>
    </source>
</evidence>
<feature type="domain" description="TonB-dependent receptor-like beta-barrel" evidence="11">
    <location>
        <begin position="341"/>
        <end position="835"/>
    </location>
</feature>
<keyword evidence="5 9" id="KW-0798">TonB box</keyword>
<dbReference type="SUPFAM" id="SSF56935">
    <property type="entry name" value="Porins"/>
    <property type="match status" value="1"/>
</dbReference>
<evidence type="ECO:0000256" key="7">
    <source>
        <dbReference type="ARBA" id="ARBA00023237"/>
    </source>
</evidence>
<evidence type="ECO:0000256" key="10">
    <source>
        <dbReference type="SAM" id="SignalP"/>
    </source>
</evidence>
<accession>A0A8J3A553</accession>
<proteinExistence type="inferred from homology"/>
<evidence type="ECO:0000313" key="14">
    <source>
        <dbReference type="EMBL" id="NHK29069.1"/>
    </source>
</evidence>
<evidence type="ECO:0000259" key="12">
    <source>
        <dbReference type="Pfam" id="PF07715"/>
    </source>
</evidence>
<evidence type="ECO:0000256" key="4">
    <source>
        <dbReference type="ARBA" id="ARBA00022692"/>
    </source>
</evidence>
<reference evidence="14 16" key="2">
    <citation type="submission" date="2020-02" db="EMBL/GenBank/DDBJ databases">
        <title>Genome sequence of Parvularcula flava strain NH6-79.</title>
        <authorList>
            <person name="Abdul Karim M.H."/>
            <person name="Lam M.Q."/>
            <person name="Chen S.J."/>
            <person name="Yahya A."/>
            <person name="Shahir S."/>
            <person name="Shamsir M.S."/>
            <person name="Chong C.S."/>
        </authorList>
    </citation>
    <scope>NUCLEOTIDE SEQUENCE [LARGE SCALE GENOMIC DNA]</scope>
    <source>
        <strain evidence="14 16">NH6-79</strain>
    </source>
</reference>
<dbReference type="InterPro" id="IPR036942">
    <property type="entry name" value="Beta-barrel_TonB_sf"/>
</dbReference>
<evidence type="ECO:0000256" key="5">
    <source>
        <dbReference type="ARBA" id="ARBA00023077"/>
    </source>
</evidence>
<comment type="subcellular location">
    <subcellularLocation>
        <location evidence="1 8">Cell outer membrane</location>
        <topology evidence="1 8">Multi-pass membrane protein</topology>
    </subcellularLocation>
</comment>
<dbReference type="InterPro" id="IPR012910">
    <property type="entry name" value="Plug_dom"/>
</dbReference>